<evidence type="ECO:0000313" key="1">
    <source>
        <dbReference type="EMBL" id="KAE9537429.1"/>
    </source>
</evidence>
<protein>
    <recommendedName>
        <fullName evidence="3">Endonuclease/exonuclease/phosphatase domain-containing protein</fullName>
    </recommendedName>
</protein>
<gene>
    <name evidence="1" type="ORF">AGLY_006452</name>
</gene>
<sequence>MDGYTCQLNFKNYTIYYGGMERVHQLGVGFAVYKNLVRYVKEFNPISERRSTIRLNTNPINLFIINVHVPTECKEDIEKDIFYEEITKVFYELRKNTTKVIISDFNTKIDITWKSPHGYTYNQIYHILIDRRFRSSILDVRSYRGVYCDTDHFLIIAKCKIKLKKICKTNNKMMKLNVTKLMHEKKIEKELEVNQVDEVNIEHMWKTTKEPIIAAAKKTLGESKHKLKSWYNDKCRNEDLKRKESRRVYINNQTTHLKEAFKAEHRECKSLIER</sequence>
<evidence type="ECO:0008006" key="3">
    <source>
        <dbReference type="Google" id="ProtNLM"/>
    </source>
</evidence>
<keyword evidence="2" id="KW-1185">Reference proteome</keyword>
<dbReference type="Proteomes" id="UP000475862">
    <property type="component" value="Unassembled WGS sequence"/>
</dbReference>
<dbReference type="EMBL" id="VYZN01000018">
    <property type="protein sequence ID" value="KAE9537429.1"/>
    <property type="molecule type" value="Genomic_DNA"/>
</dbReference>
<name>A0A6G0TS03_APHGL</name>
<dbReference type="Gene3D" id="3.60.10.10">
    <property type="entry name" value="Endonuclease/exonuclease/phosphatase"/>
    <property type="match status" value="1"/>
</dbReference>
<dbReference type="OrthoDB" id="6621896at2759"/>
<proteinExistence type="predicted"/>
<accession>A0A6G0TS03</accession>
<reference evidence="1 2" key="1">
    <citation type="submission" date="2019-08" db="EMBL/GenBank/DDBJ databases">
        <title>The genome of the soybean aphid Biotype 1, its phylome, world population structure and adaptation to the North American continent.</title>
        <authorList>
            <person name="Giordano R."/>
            <person name="Donthu R.K."/>
            <person name="Hernandez A.G."/>
            <person name="Wright C.L."/>
            <person name="Zimin A.V."/>
        </authorList>
    </citation>
    <scope>NUCLEOTIDE SEQUENCE [LARGE SCALE GENOMIC DNA]</scope>
    <source>
        <tissue evidence="1">Whole aphids</tissue>
    </source>
</reference>
<dbReference type="InterPro" id="IPR036691">
    <property type="entry name" value="Endo/exonu/phosph_ase_sf"/>
</dbReference>
<dbReference type="SUPFAM" id="SSF56219">
    <property type="entry name" value="DNase I-like"/>
    <property type="match status" value="1"/>
</dbReference>
<dbReference type="AlphaFoldDB" id="A0A6G0TS03"/>
<comment type="caution">
    <text evidence="1">The sequence shown here is derived from an EMBL/GenBank/DDBJ whole genome shotgun (WGS) entry which is preliminary data.</text>
</comment>
<organism evidence="1 2">
    <name type="scientific">Aphis glycines</name>
    <name type="common">Soybean aphid</name>
    <dbReference type="NCBI Taxonomy" id="307491"/>
    <lineage>
        <taxon>Eukaryota</taxon>
        <taxon>Metazoa</taxon>
        <taxon>Ecdysozoa</taxon>
        <taxon>Arthropoda</taxon>
        <taxon>Hexapoda</taxon>
        <taxon>Insecta</taxon>
        <taxon>Pterygota</taxon>
        <taxon>Neoptera</taxon>
        <taxon>Paraneoptera</taxon>
        <taxon>Hemiptera</taxon>
        <taxon>Sternorrhyncha</taxon>
        <taxon>Aphidomorpha</taxon>
        <taxon>Aphidoidea</taxon>
        <taxon>Aphididae</taxon>
        <taxon>Aphidini</taxon>
        <taxon>Aphis</taxon>
        <taxon>Aphis</taxon>
    </lineage>
</organism>
<evidence type="ECO:0000313" key="2">
    <source>
        <dbReference type="Proteomes" id="UP000475862"/>
    </source>
</evidence>